<evidence type="ECO:0000259" key="2">
    <source>
        <dbReference type="Pfam" id="PF13401"/>
    </source>
</evidence>
<reference evidence="3 4" key="1">
    <citation type="submission" date="2023-11" db="EMBL/GenBank/DDBJ databases">
        <title>Paucibacter sp. nov., isolated from fresh soil in Korea.</title>
        <authorList>
            <person name="Le N.T.T."/>
        </authorList>
    </citation>
    <scope>NUCLEOTIDE SEQUENCE [LARGE SCALE GENOMIC DNA]</scope>
    <source>
        <strain evidence="3 4">R3-3</strain>
    </source>
</reference>
<protein>
    <submittedName>
        <fullName evidence="3">AAA family ATPase</fullName>
    </submittedName>
</protein>
<dbReference type="InterPro" id="IPR027417">
    <property type="entry name" value="P-loop_NTPase"/>
</dbReference>
<feature type="domain" description="ORC1/DEAH AAA+ ATPase" evidence="2">
    <location>
        <begin position="138"/>
        <end position="282"/>
    </location>
</feature>
<dbReference type="Pfam" id="PF13401">
    <property type="entry name" value="AAA_22"/>
    <property type="match status" value="1"/>
</dbReference>
<dbReference type="EMBL" id="JAXCLA010000003">
    <property type="protein sequence ID" value="MDY0744785.1"/>
    <property type="molecule type" value="Genomic_DNA"/>
</dbReference>
<name>A0ABU5DES4_9BURK</name>
<dbReference type="Gene3D" id="3.40.50.300">
    <property type="entry name" value="P-loop containing nucleotide triphosphate hydrolases"/>
    <property type="match status" value="1"/>
</dbReference>
<sequence>MNPLATNKENEHAVNAVYTTSRIPRHMGNQLIEALPPMVDGLKLLKEMDDPPKYKPEQLTWPKSERMLMVDELSNFNMPLRQQVELFGALDRMIRAGYVGRVPRTPHHAAINQAIYEKQHNLEAFSQTDVQQAVQVSTSLIGVSGMGKTTTLKRWCARLPKVIFHESLNLYQVPYLHIELPADGASIRGLATAIFQALERLFPGSDYVRMYTKGRPNEEMMILSAARLMHKHCVGLLIVDEVQNLANSPKGAQVLMTQLTSICNVLGLPVLFVGTNKAASLLGVDFRQGRRSSGEGIPAWERLLPLSRGGEGEWEDFVGELWQYQWVQNPVKLQPEFRSYLYWACQGVVDLTIKMVKSAQIRAMIDGTERLSIELLKSVYEREFKVLHHMLDALRTNNWALLERYDDIRPLDFDKHLKKLQLEYEAKQSPLYSTKPTDAAFKIRLSEALISLGRTPEQADLAANHAAEQCKNQDMDAALDIARAFLKAEKPVRKKANKGAGGDEPAAADDPARFDANPRDYRRAYAHAEFDNRSVFETLGLLAMLPRVEELFAL</sequence>
<dbReference type="RefSeq" id="WP_320422697.1">
    <property type="nucleotide sequence ID" value="NZ_JAXCLA010000003.1"/>
</dbReference>
<keyword evidence="4" id="KW-1185">Reference proteome</keyword>
<comment type="caution">
    <text evidence="3">The sequence shown here is derived from an EMBL/GenBank/DDBJ whole genome shotgun (WGS) entry which is preliminary data.</text>
</comment>
<dbReference type="InterPro" id="IPR049945">
    <property type="entry name" value="AAA_22"/>
</dbReference>
<proteinExistence type="predicted"/>
<gene>
    <name evidence="3" type="ORF">SNE35_09715</name>
</gene>
<feature type="region of interest" description="Disordered" evidence="1">
    <location>
        <begin position="493"/>
        <end position="515"/>
    </location>
</feature>
<evidence type="ECO:0000313" key="4">
    <source>
        <dbReference type="Proteomes" id="UP001285263"/>
    </source>
</evidence>
<dbReference type="SUPFAM" id="SSF52540">
    <property type="entry name" value="P-loop containing nucleoside triphosphate hydrolases"/>
    <property type="match status" value="1"/>
</dbReference>
<accession>A0ABU5DES4</accession>
<evidence type="ECO:0000256" key="1">
    <source>
        <dbReference type="SAM" id="MobiDB-lite"/>
    </source>
</evidence>
<dbReference type="Proteomes" id="UP001285263">
    <property type="component" value="Unassembled WGS sequence"/>
</dbReference>
<organism evidence="3 4">
    <name type="scientific">Roseateles agri</name>
    <dbReference type="NCBI Taxonomy" id="3098619"/>
    <lineage>
        <taxon>Bacteria</taxon>
        <taxon>Pseudomonadati</taxon>
        <taxon>Pseudomonadota</taxon>
        <taxon>Betaproteobacteria</taxon>
        <taxon>Burkholderiales</taxon>
        <taxon>Sphaerotilaceae</taxon>
        <taxon>Roseateles</taxon>
    </lineage>
</organism>
<evidence type="ECO:0000313" key="3">
    <source>
        <dbReference type="EMBL" id="MDY0744785.1"/>
    </source>
</evidence>